<evidence type="ECO:0000313" key="5">
    <source>
        <dbReference type="Proteomes" id="UP000449846"/>
    </source>
</evidence>
<dbReference type="SUPFAM" id="SSF51120">
    <property type="entry name" value="beta-Roll"/>
    <property type="match status" value="6"/>
</dbReference>
<dbReference type="PANTHER" id="PTHR38340">
    <property type="entry name" value="S-LAYER PROTEIN"/>
    <property type="match status" value="1"/>
</dbReference>
<dbReference type="InterPro" id="IPR050557">
    <property type="entry name" value="RTX_toxin/Mannuronan_C5-epim"/>
</dbReference>
<proteinExistence type="predicted"/>
<dbReference type="EMBL" id="WMIG01000002">
    <property type="protein sequence ID" value="MTH58723.1"/>
    <property type="molecule type" value="Genomic_DNA"/>
</dbReference>
<feature type="compositionally biased region" description="Basic and acidic residues" evidence="3">
    <location>
        <begin position="668"/>
        <end position="681"/>
    </location>
</feature>
<dbReference type="RefSeq" id="WP_155038653.1">
    <property type="nucleotide sequence ID" value="NZ_WMIG01000002.1"/>
</dbReference>
<keyword evidence="2" id="KW-0964">Secreted</keyword>
<protein>
    <submittedName>
        <fullName evidence="4">Calcium-binding protein</fullName>
    </submittedName>
</protein>
<gene>
    <name evidence="4" type="ORF">GL300_05810</name>
</gene>
<dbReference type="Pfam" id="PF00353">
    <property type="entry name" value="HemolysinCabind"/>
    <property type="match status" value="9"/>
</dbReference>
<dbReference type="InterPro" id="IPR001343">
    <property type="entry name" value="Hemolysn_Ca-bd"/>
</dbReference>
<dbReference type="PROSITE" id="PS00330">
    <property type="entry name" value="HEMOLYSIN_CALCIUM"/>
    <property type="match status" value="7"/>
</dbReference>
<keyword evidence="5" id="KW-1185">Reference proteome</keyword>
<reference evidence="4 5" key="1">
    <citation type="submission" date="2019-11" db="EMBL/GenBank/DDBJ databases">
        <authorList>
            <person name="Dong K."/>
        </authorList>
    </citation>
    <scope>NUCLEOTIDE SEQUENCE [LARGE SCALE GENOMIC DNA]</scope>
    <source>
        <strain evidence="4 5">NBRC 112902</strain>
    </source>
</reference>
<organism evidence="4 5">
    <name type="scientific">Paracoccus litorisediminis</name>
    <dbReference type="NCBI Taxonomy" id="2006130"/>
    <lineage>
        <taxon>Bacteria</taxon>
        <taxon>Pseudomonadati</taxon>
        <taxon>Pseudomonadota</taxon>
        <taxon>Alphaproteobacteria</taxon>
        <taxon>Rhodobacterales</taxon>
        <taxon>Paracoccaceae</taxon>
        <taxon>Paracoccus</taxon>
    </lineage>
</organism>
<dbReference type="InterPro" id="IPR011049">
    <property type="entry name" value="Serralysin-like_metalloprot_C"/>
</dbReference>
<dbReference type="Gene3D" id="2.150.10.10">
    <property type="entry name" value="Serralysin-like metalloprotease, C-terminal"/>
    <property type="match status" value="6"/>
</dbReference>
<feature type="region of interest" description="Disordered" evidence="3">
    <location>
        <begin position="780"/>
        <end position="805"/>
    </location>
</feature>
<evidence type="ECO:0000256" key="1">
    <source>
        <dbReference type="ARBA" id="ARBA00004613"/>
    </source>
</evidence>
<sequence>MFSIRQVTTYVGRYPAFVTNISDLQIGQTATGTYLFSATQLGAGLASFRLTAADEPMRIMATQAYPPSAGYLDAPEVALLPWGNGLAVFGTAVGAAWTDGFVLASGGLLNGPVSPSGSALPTTVTHLGAFEIGGSTLLYTTRNGSTLLETWRIGADGSVSSISRAQLPVGPAVQGVEISDVEIATLGDRTFILTTSALGNYVAAQLVNADGSLGQIQYVSVALGYGINGPAEIETVRVAGITYLLVGSTQSSSLTVLRLDYNGNLSHADHILDELGTRFSRITALETVEVGGRSYIIVGGADDGISVFTIQPDGHLLHLATLSDTADRTLQDVSAISAIAMNGQVALFVSSRTERGITQFTFDPGQLGETRILPAGQYTGTSGSDMLQAGQGTTRILGGAGDDILIAGPDPVQLTGGDGADLFVASRINGKITITDYEQGVDRLDLANLGMIRSTLQLTFRRESFGITITFGDTQIEVRTRDGRGLNANAFNNSMFPIAHYEVSGMRTILIGTAGADNMTAGRYGSNVLGYAERDLLNGQGGDDRLYGGDDNDTIQGAAGDDSLQGDDGNDLLRGGDGNDSVLGGDQDDTLYGGVGNDRLLGQAGNDRTYGEDGNDTIVDSLGNNSIFGGNGHDSIAGGTGSDSLDGGAGNDTLHGGAGSDRLSGGTGDDRLNGNDGHDRMSGGSGHDNLNGGSGNDTLAGDDGNDWIWGDIGNDSINGGMGHDSVNAGDGNDTVRGATGHDLLAGGDDNDLIYGDDGNDTLSGGLGHDRMVGGTGNDRMLGDAGNDSLSGEIGNDTLLGGAGNDSIRSGPGNHLIQGDDGNDLIVADSGNDSILGGTGNDSIQGMGGFDTIDGGAGNDTIRSGAAMVTGGRNQLSGGTGNDLIVGGRDIDWIRGGTGSDRMTGGAGADLFLFRAAEDFDRSNDVITDFTRGADHLDLRGMDLDFIGRAEFSAAGQVRLTTGGALGLTVEIDLNGDRVSDLRIGLGNVADLTAGDFLL</sequence>
<dbReference type="GO" id="GO:0005576">
    <property type="term" value="C:extracellular region"/>
    <property type="evidence" value="ECO:0007669"/>
    <property type="project" value="UniProtKB-SubCell"/>
</dbReference>
<feature type="region of interest" description="Disordered" evidence="3">
    <location>
        <begin position="633"/>
        <end position="702"/>
    </location>
</feature>
<name>A0A844HFV7_9RHOB</name>
<comment type="subcellular location">
    <subcellularLocation>
        <location evidence="1">Secreted</location>
    </subcellularLocation>
</comment>
<dbReference type="PANTHER" id="PTHR38340:SF1">
    <property type="entry name" value="S-LAYER PROTEIN"/>
    <property type="match status" value="1"/>
</dbReference>
<dbReference type="GO" id="GO:0005509">
    <property type="term" value="F:calcium ion binding"/>
    <property type="evidence" value="ECO:0007669"/>
    <property type="project" value="InterPro"/>
</dbReference>
<dbReference type="InterPro" id="IPR018511">
    <property type="entry name" value="Hemolysin-typ_Ca-bd_CS"/>
</dbReference>
<evidence type="ECO:0000256" key="2">
    <source>
        <dbReference type="ARBA" id="ARBA00022525"/>
    </source>
</evidence>
<feature type="region of interest" description="Disordered" evidence="3">
    <location>
        <begin position="542"/>
        <end position="617"/>
    </location>
</feature>
<dbReference type="Proteomes" id="UP000449846">
    <property type="component" value="Unassembled WGS sequence"/>
</dbReference>
<evidence type="ECO:0000313" key="4">
    <source>
        <dbReference type="EMBL" id="MTH58723.1"/>
    </source>
</evidence>
<comment type="caution">
    <text evidence="4">The sequence shown here is derived from an EMBL/GenBank/DDBJ whole genome shotgun (WGS) entry which is preliminary data.</text>
</comment>
<dbReference type="OrthoDB" id="9342475at2"/>
<dbReference type="AlphaFoldDB" id="A0A844HFV7"/>
<evidence type="ECO:0000256" key="3">
    <source>
        <dbReference type="SAM" id="MobiDB-lite"/>
    </source>
</evidence>
<accession>A0A844HFV7</accession>
<dbReference type="PRINTS" id="PR00313">
    <property type="entry name" value="CABNDNGRPT"/>
</dbReference>